<organism evidence="2 3">
    <name type="scientific">Clonostachys solani</name>
    <dbReference type="NCBI Taxonomy" id="160281"/>
    <lineage>
        <taxon>Eukaryota</taxon>
        <taxon>Fungi</taxon>
        <taxon>Dikarya</taxon>
        <taxon>Ascomycota</taxon>
        <taxon>Pezizomycotina</taxon>
        <taxon>Sordariomycetes</taxon>
        <taxon>Hypocreomycetidae</taxon>
        <taxon>Hypocreales</taxon>
        <taxon>Bionectriaceae</taxon>
        <taxon>Clonostachys</taxon>
    </lineage>
</organism>
<protein>
    <submittedName>
        <fullName evidence="2">Uncharacterized protein</fullName>
    </submittedName>
</protein>
<evidence type="ECO:0000256" key="1">
    <source>
        <dbReference type="SAM" id="SignalP"/>
    </source>
</evidence>
<dbReference type="EMBL" id="CABFOC020000014">
    <property type="protein sequence ID" value="CAH0046239.1"/>
    <property type="molecule type" value="Genomic_DNA"/>
</dbReference>
<keyword evidence="3" id="KW-1185">Reference proteome</keyword>
<dbReference type="Proteomes" id="UP000775872">
    <property type="component" value="Unassembled WGS sequence"/>
</dbReference>
<proteinExistence type="predicted"/>
<dbReference type="AlphaFoldDB" id="A0A9P0ECG7"/>
<comment type="caution">
    <text evidence="2">The sequence shown here is derived from an EMBL/GenBank/DDBJ whole genome shotgun (WGS) entry which is preliminary data.</text>
</comment>
<keyword evidence="1" id="KW-0732">Signal</keyword>
<reference evidence="3" key="1">
    <citation type="submission" date="2019-06" db="EMBL/GenBank/DDBJ databases">
        <authorList>
            <person name="Broberg M."/>
        </authorList>
    </citation>
    <scope>NUCLEOTIDE SEQUENCE [LARGE SCALE GENOMIC DNA]</scope>
</reference>
<feature type="signal peptide" evidence="1">
    <location>
        <begin position="1"/>
        <end position="17"/>
    </location>
</feature>
<evidence type="ECO:0000313" key="2">
    <source>
        <dbReference type="EMBL" id="CAH0046239.1"/>
    </source>
</evidence>
<name>A0A9P0ECG7_9HYPO</name>
<evidence type="ECO:0000313" key="3">
    <source>
        <dbReference type="Proteomes" id="UP000775872"/>
    </source>
</evidence>
<dbReference type="OrthoDB" id="5134843at2759"/>
<reference evidence="2 3" key="2">
    <citation type="submission" date="2021-10" db="EMBL/GenBank/DDBJ databases">
        <authorList>
            <person name="Piombo E."/>
        </authorList>
    </citation>
    <scope>NUCLEOTIDE SEQUENCE [LARGE SCALE GENOMIC DNA]</scope>
</reference>
<gene>
    <name evidence="2" type="ORF">CSOL1703_00011968</name>
</gene>
<accession>A0A9P0ECG7</accession>
<feature type="chain" id="PRO_5040124317" evidence="1">
    <location>
        <begin position="18"/>
        <end position="185"/>
    </location>
</feature>
<sequence length="185" mass="19667">MLSSAFLLLLSASLSTALEINALIGVCPVTPLFEAELLPRANIDLKCVASVVEKTFPTEIPDAQFASWVLTKSPEMPACTVTVPASFSSEYLSYDQVISTFASTITSAIHNVKYTCGDPFTVSFTDRYCASSRTVLFTSRNKTDTTTLPKMTDTGPIVLGAAQHDAVPRALGILAIGTVLVALAL</sequence>